<protein>
    <submittedName>
        <fullName evidence="2">Uncharacterized protein</fullName>
    </submittedName>
</protein>
<proteinExistence type="predicted"/>
<evidence type="ECO:0000313" key="2">
    <source>
        <dbReference type="EMBL" id="KAG0658305.1"/>
    </source>
</evidence>
<gene>
    <name evidence="2" type="ORF">C6P46_005856</name>
</gene>
<name>A0A9P6VZU1_RHOMI</name>
<organism evidence="2 3">
    <name type="scientific">Rhodotorula mucilaginosa</name>
    <name type="common">Yeast</name>
    <name type="synonym">Rhodotorula rubra</name>
    <dbReference type="NCBI Taxonomy" id="5537"/>
    <lineage>
        <taxon>Eukaryota</taxon>
        <taxon>Fungi</taxon>
        <taxon>Dikarya</taxon>
        <taxon>Basidiomycota</taxon>
        <taxon>Pucciniomycotina</taxon>
        <taxon>Microbotryomycetes</taxon>
        <taxon>Sporidiobolales</taxon>
        <taxon>Sporidiobolaceae</taxon>
        <taxon>Rhodotorula</taxon>
    </lineage>
</organism>
<dbReference type="EMBL" id="PUHQ01000068">
    <property type="protein sequence ID" value="KAG0658305.1"/>
    <property type="molecule type" value="Genomic_DNA"/>
</dbReference>
<dbReference type="Proteomes" id="UP000777482">
    <property type="component" value="Unassembled WGS sequence"/>
</dbReference>
<comment type="caution">
    <text evidence="2">The sequence shown here is derived from an EMBL/GenBank/DDBJ whole genome shotgun (WGS) entry which is preliminary data.</text>
</comment>
<accession>A0A9P6VZU1</accession>
<reference evidence="2 3" key="1">
    <citation type="submission" date="2020-11" db="EMBL/GenBank/DDBJ databases">
        <title>Kefir isolates.</title>
        <authorList>
            <person name="Marcisauskas S."/>
            <person name="Kim Y."/>
            <person name="Blasche S."/>
        </authorList>
    </citation>
    <scope>NUCLEOTIDE SEQUENCE [LARGE SCALE GENOMIC DNA]</scope>
    <source>
        <strain evidence="2 3">KR</strain>
    </source>
</reference>
<dbReference type="OrthoDB" id="10638853at2759"/>
<sequence>MRPAVAEETEAKPCPLPAAEQPGMYRVWYKILIKKVCRIAKGTTSQRSQREKTKHGNPSRLGLMDKCLDAWADHLIKALSAPLPEKTKWTLAQYEAVYHELWQAKPENILFCTQLLITPKHLWDTLNLPYDKSILSQQTDTPALPYPFPKHSKQTGVPLSDRTTKAVYLNPEEMTLWIFGDDCPSGIERSLKRWQASFCAELESSEVYKKLPATSTGRLALTYCLEVLLLNSLKDEILSRGQQDTANGLCIGIVQTLFTNDQGTDKGRKRHTSHEPQPLQDSKKRFRPKACTPHGRLPVAASRFTPHGSLSPAQRSLGVQPLFAGQIAQKYYGIHPQYSMYLL</sequence>
<keyword evidence="3" id="KW-1185">Reference proteome</keyword>
<evidence type="ECO:0000256" key="1">
    <source>
        <dbReference type="SAM" id="MobiDB-lite"/>
    </source>
</evidence>
<feature type="region of interest" description="Disordered" evidence="1">
    <location>
        <begin position="262"/>
        <end position="290"/>
    </location>
</feature>
<evidence type="ECO:0000313" key="3">
    <source>
        <dbReference type="Proteomes" id="UP000777482"/>
    </source>
</evidence>
<dbReference type="AlphaFoldDB" id="A0A9P6VZU1"/>